<dbReference type="PANTHER" id="PTHR43673:SF10">
    <property type="entry name" value="NADH DEHYDROGENASE_NAD(P)H NITROREDUCTASE XCC3605-RELATED"/>
    <property type="match status" value="1"/>
</dbReference>
<evidence type="ECO:0000256" key="2">
    <source>
        <dbReference type="ARBA" id="ARBA00022857"/>
    </source>
</evidence>
<dbReference type="InterPro" id="IPR000415">
    <property type="entry name" value="Nitroreductase-like"/>
</dbReference>
<gene>
    <name evidence="5" type="ORF">BBW65_04200</name>
</gene>
<organism evidence="5 6">
    <name type="scientific">Helicobacter enhydrae</name>
    <dbReference type="NCBI Taxonomy" id="222136"/>
    <lineage>
        <taxon>Bacteria</taxon>
        <taxon>Pseudomonadati</taxon>
        <taxon>Campylobacterota</taxon>
        <taxon>Epsilonproteobacteria</taxon>
        <taxon>Campylobacterales</taxon>
        <taxon>Helicobacteraceae</taxon>
        <taxon>Helicobacter</taxon>
    </lineage>
</organism>
<dbReference type="CDD" id="cd02149">
    <property type="entry name" value="NfsB-like"/>
    <property type="match status" value="1"/>
</dbReference>
<keyword evidence="2" id="KW-0521">NADP</keyword>
<dbReference type="STRING" id="222136.BBW65_04200"/>
<name>A0A1B1U5P6_9HELI</name>
<keyword evidence="6" id="KW-1185">Reference proteome</keyword>
<feature type="domain" description="Nitroreductase" evidence="4">
    <location>
        <begin position="11"/>
        <end position="181"/>
    </location>
</feature>
<evidence type="ECO:0000313" key="6">
    <source>
        <dbReference type="Proteomes" id="UP000092884"/>
    </source>
</evidence>
<dbReference type="InterPro" id="IPR029479">
    <property type="entry name" value="Nitroreductase"/>
</dbReference>
<evidence type="ECO:0000256" key="1">
    <source>
        <dbReference type="ARBA" id="ARBA00007118"/>
    </source>
</evidence>
<dbReference type="SUPFAM" id="SSF55469">
    <property type="entry name" value="FMN-dependent nitroreductase-like"/>
    <property type="match status" value="1"/>
</dbReference>
<proteinExistence type="inferred from homology"/>
<dbReference type="AlphaFoldDB" id="A0A1B1U5P6"/>
<dbReference type="KEGG" id="het:BBW65_04200"/>
<dbReference type="Proteomes" id="UP000092884">
    <property type="component" value="Chromosome"/>
</dbReference>
<dbReference type="GO" id="GO:0016491">
    <property type="term" value="F:oxidoreductase activity"/>
    <property type="evidence" value="ECO:0007669"/>
    <property type="project" value="UniProtKB-KW"/>
</dbReference>
<evidence type="ECO:0000259" key="4">
    <source>
        <dbReference type="Pfam" id="PF00881"/>
    </source>
</evidence>
<evidence type="ECO:0000313" key="5">
    <source>
        <dbReference type="EMBL" id="ANV98051.1"/>
    </source>
</evidence>
<dbReference type="RefSeq" id="WP_066340160.1">
    <property type="nucleotide sequence ID" value="NZ_CP016503.1"/>
</dbReference>
<evidence type="ECO:0000256" key="3">
    <source>
        <dbReference type="ARBA" id="ARBA00023002"/>
    </source>
</evidence>
<keyword evidence="3" id="KW-0560">Oxidoreductase</keyword>
<dbReference type="Gene3D" id="3.40.109.10">
    <property type="entry name" value="NADH Oxidase"/>
    <property type="match status" value="1"/>
</dbReference>
<dbReference type="PANTHER" id="PTHR43673">
    <property type="entry name" value="NAD(P)H NITROREDUCTASE YDGI-RELATED"/>
    <property type="match status" value="1"/>
</dbReference>
<dbReference type="InterPro" id="IPR033878">
    <property type="entry name" value="NfsB-like"/>
</dbReference>
<protein>
    <recommendedName>
        <fullName evidence="4">Nitroreductase domain-containing protein</fullName>
    </recommendedName>
</protein>
<accession>A0A1B1U5P6</accession>
<sequence>MKMVEAMRSLHACKIFDETREIPSDEWEQVLEMGRLTPSSFGLEHTRILLIRSKTLREQIQPLCWNQKQIPTCSELVIFKSKVKDIIAPSDYIVQYMQKLGLDERFMKRLQEFQAQADTRRNLEDWSMKQAYLMASSMVNGAGLFGIDSCYIEGFEREALERLLGIDPELERIALLVAFGYRVKEPKAKTRISLDELVEIR</sequence>
<reference evidence="6" key="1">
    <citation type="submission" date="2016-07" db="EMBL/GenBank/DDBJ databases">
        <authorList>
            <person name="Florea S."/>
            <person name="Webb J.S."/>
            <person name="Jaromczyk J."/>
            <person name="Schardl C.L."/>
        </authorList>
    </citation>
    <scope>NUCLEOTIDE SEQUENCE [LARGE SCALE GENOMIC DNA]</scope>
    <source>
        <strain evidence="6">MIT 01-6242</strain>
    </source>
</reference>
<dbReference type="Pfam" id="PF00881">
    <property type="entry name" value="Nitroreductase"/>
    <property type="match status" value="1"/>
</dbReference>
<dbReference type="EMBL" id="CP016503">
    <property type="protein sequence ID" value="ANV98051.1"/>
    <property type="molecule type" value="Genomic_DNA"/>
</dbReference>
<comment type="similarity">
    <text evidence="1">Belongs to the nitroreductase family.</text>
</comment>